<dbReference type="InterPro" id="IPR013210">
    <property type="entry name" value="LRR_N_plant-typ"/>
</dbReference>
<keyword evidence="19" id="KW-0325">Glycoprotein</keyword>
<dbReference type="GO" id="GO:0005524">
    <property type="term" value="F:ATP binding"/>
    <property type="evidence" value="ECO:0007669"/>
    <property type="project" value="UniProtKB-UniRule"/>
</dbReference>
<keyword evidence="16 26" id="KW-1133">Transmembrane helix</keyword>
<dbReference type="InterPro" id="IPR000719">
    <property type="entry name" value="Prot_kinase_dom"/>
</dbReference>
<dbReference type="EC" id="2.7.11.1" evidence="4"/>
<evidence type="ECO:0000256" key="9">
    <source>
        <dbReference type="ARBA" id="ARBA00022679"/>
    </source>
</evidence>
<dbReference type="InterPro" id="IPR050647">
    <property type="entry name" value="Plant_LRR-RLKs"/>
</dbReference>
<dbReference type="InterPro" id="IPR032675">
    <property type="entry name" value="LRR_dom_sf"/>
</dbReference>
<dbReference type="SMART" id="SM00369">
    <property type="entry name" value="LRR_TYP"/>
    <property type="match status" value="10"/>
</dbReference>
<evidence type="ECO:0000313" key="30">
    <source>
        <dbReference type="Proteomes" id="UP001497457"/>
    </source>
</evidence>
<feature type="binding site" evidence="25">
    <location>
        <position position="763"/>
    </location>
    <ligand>
        <name>ATP</name>
        <dbReference type="ChEBI" id="CHEBI:30616"/>
    </ligand>
</feature>
<accession>A0ABC8WUI5</accession>
<dbReference type="InterPro" id="IPR011009">
    <property type="entry name" value="Kinase-like_dom_sf"/>
</dbReference>
<keyword evidence="8" id="KW-0433">Leucine-rich repeat</keyword>
<keyword evidence="7" id="KW-0597">Phosphoprotein</keyword>
<evidence type="ECO:0000256" key="13">
    <source>
        <dbReference type="ARBA" id="ARBA00022741"/>
    </source>
</evidence>
<dbReference type="Pfam" id="PF13855">
    <property type="entry name" value="LRR_8"/>
    <property type="match status" value="2"/>
</dbReference>
<dbReference type="InterPro" id="IPR008271">
    <property type="entry name" value="Ser/Thr_kinase_AS"/>
</dbReference>
<dbReference type="FunFam" id="3.80.10.10:FF:000095">
    <property type="entry name" value="LRR receptor-like serine/threonine-protein kinase GSO1"/>
    <property type="match status" value="1"/>
</dbReference>
<dbReference type="FunFam" id="3.30.200.20:FF:000432">
    <property type="entry name" value="LRR receptor-like serine/threonine-protein kinase EFR"/>
    <property type="match status" value="1"/>
</dbReference>
<comment type="catalytic activity">
    <reaction evidence="20">
        <text>L-threonyl-[protein] + ATP = O-phospho-L-threonyl-[protein] + ADP + H(+)</text>
        <dbReference type="Rhea" id="RHEA:46608"/>
        <dbReference type="Rhea" id="RHEA-COMP:11060"/>
        <dbReference type="Rhea" id="RHEA-COMP:11605"/>
        <dbReference type="ChEBI" id="CHEBI:15378"/>
        <dbReference type="ChEBI" id="CHEBI:30013"/>
        <dbReference type="ChEBI" id="CHEBI:30616"/>
        <dbReference type="ChEBI" id="CHEBI:61977"/>
        <dbReference type="ChEBI" id="CHEBI:456216"/>
        <dbReference type="EC" id="2.7.11.1"/>
    </reaction>
</comment>
<evidence type="ECO:0000256" key="23">
    <source>
        <dbReference type="ARBA" id="ARBA00056628"/>
    </source>
</evidence>
<comment type="subcellular location">
    <subcellularLocation>
        <location evidence="1">Cell membrane</location>
        <topology evidence="1">Single-pass membrane protein</topology>
    </subcellularLocation>
    <subcellularLocation>
        <location evidence="2">Endoplasmic reticulum membrane</location>
        <topology evidence="2">Single-pass membrane protein</topology>
    </subcellularLocation>
</comment>
<evidence type="ECO:0000256" key="27">
    <source>
        <dbReference type="SAM" id="SignalP"/>
    </source>
</evidence>
<reference evidence="29" key="1">
    <citation type="submission" date="2024-10" db="EMBL/GenBank/DDBJ databases">
        <authorList>
            <person name="Ryan C."/>
        </authorList>
    </citation>
    <scope>NUCLEOTIDE SEQUENCE [LARGE SCALE GENOMIC DNA]</scope>
</reference>
<keyword evidence="18" id="KW-0675">Receptor</keyword>
<dbReference type="PANTHER" id="PTHR48056">
    <property type="entry name" value="LRR RECEPTOR-LIKE SERINE/THREONINE-PROTEIN KINASE-RELATED"/>
    <property type="match status" value="1"/>
</dbReference>
<evidence type="ECO:0000256" key="2">
    <source>
        <dbReference type="ARBA" id="ARBA00004389"/>
    </source>
</evidence>
<evidence type="ECO:0000256" key="15">
    <source>
        <dbReference type="ARBA" id="ARBA00022840"/>
    </source>
</evidence>
<comment type="function">
    <text evidence="22">Receptor kinase that detects X.oryzae pv. oryzae protein Ax21 to promote innate immunity. Following X.oryzae pv. oryzae protein Ax21 detection, undergoes cleavage, releasing the processed protein kinase Xa21 chain.</text>
</comment>
<evidence type="ECO:0000256" key="1">
    <source>
        <dbReference type="ARBA" id="ARBA00004162"/>
    </source>
</evidence>
<dbReference type="InterPro" id="IPR001611">
    <property type="entry name" value="Leu-rich_rpt"/>
</dbReference>
<dbReference type="Pfam" id="PF00069">
    <property type="entry name" value="Pkinase"/>
    <property type="match status" value="1"/>
</dbReference>
<dbReference type="FunFam" id="1.10.510.10:FF:000358">
    <property type="entry name" value="Putative leucine-rich repeat receptor-like serine/threonine-protein kinase"/>
    <property type="match status" value="1"/>
</dbReference>
<dbReference type="GO" id="GO:0005886">
    <property type="term" value="C:plasma membrane"/>
    <property type="evidence" value="ECO:0007669"/>
    <property type="project" value="UniProtKB-SubCell"/>
</dbReference>
<keyword evidence="13 25" id="KW-0547">Nucleotide-binding</keyword>
<keyword evidence="12" id="KW-0677">Repeat</keyword>
<feature type="signal peptide" evidence="27">
    <location>
        <begin position="1"/>
        <end position="23"/>
    </location>
</feature>
<evidence type="ECO:0000256" key="17">
    <source>
        <dbReference type="ARBA" id="ARBA00023136"/>
    </source>
</evidence>
<evidence type="ECO:0000256" key="22">
    <source>
        <dbReference type="ARBA" id="ARBA00054320"/>
    </source>
</evidence>
<keyword evidence="5" id="KW-1003">Cell membrane</keyword>
<evidence type="ECO:0000256" key="25">
    <source>
        <dbReference type="PROSITE-ProRule" id="PRU10141"/>
    </source>
</evidence>
<evidence type="ECO:0000256" key="21">
    <source>
        <dbReference type="ARBA" id="ARBA00048679"/>
    </source>
</evidence>
<evidence type="ECO:0000256" key="3">
    <source>
        <dbReference type="ARBA" id="ARBA00008684"/>
    </source>
</evidence>
<comment type="similarity">
    <text evidence="3">Belongs to the protein kinase superfamily. Ser/Thr protein kinase family.</text>
</comment>
<dbReference type="Pfam" id="PF08263">
    <property type="entry name" value="LRRNT_2"/>
    <property type="match status" value="1"/>
</dbReference>
<keyword evidence="6" id="KW-0723">Serine/threonine-protein kinase</keyword>
<evidence type="ECO:0000256" key="5">
    <source>
        <dbReference type="ARBA" id="ARBA00022475"/>
    </source>
</evidence>
<keyword evidence="10 26" id="KW-0812">Transmembrane</keyword>
<comment type="function">
    <text evidence="23">The processed protein kinase Xa21 chain released by protein cleavage after X.oryzae pv. oryzae protein Ax21 detection translocates into the nucleus where it can bind and regulate WRKY62, a transcription factor. Confers resistance to the bacterial pathogen X.oryzae pv. oryzae (Xoo).</text>
</comment>
<dbReference type="PRINTS" id="PR00019">
    <property type="entry name" value="LEURICHRPT"/>
</dbReference>
<dbReference type="SUPFAM" id="SSF52058">
    <property type="entry name" value="L domain-like"/>
    <property type="match status" value="2"/>
</dbReference>
<dbReference type="Gene3D" id="1.10.510.10">
    <property type="entry name" value="Transferase(Phosphotransferase) domain 1"/>
    <property type="match status" value="1"/>
</dbReference>
<dbReference type="PROSITE" id="PS50011">
    <property type="entry name" value="PROTEIN_KINASE_DOM"/>
    <property type="match status" value="1"/>
</dbReference>
<keyword evidence="11 27" id="KW-0732">Signal</keyword>
<keyword evidence="30" id="KW-1185">Reference proteome</keyword>
<evidence type="ECO:0000256" key="24">
    <source>
        <dbReference type="ARBA" id="ARBA00072040"/>
    </source>
</evidence>
<dbReference type="GO" id="GO:0009791">
    <property type="term" value="P:post-embryonic development"/>
    <property type="evidence" value="ECO:0007669"/>
    <property type="project" value="UniProtKB-ARBA"/>
</dbReference>
<dbReference type="PROSITE" id="PS00107">
    <property type="entry name" value="PROTEIN_KINASE_ATP"/>
    <property type="match status" value="1"/>
</dbReference>
<evidence type="ECO:0000256" key="4">
    <source>
        <dbReference type="ARBA" id="ARBA00012513"/>
    </source>
</evidence>
<organism evidence="29 30">
    <name type="scientific">Urochloa decumbens</name>
    <dbReference type="NCBI Taxonomy" id="240449"/>
    <lineage>
        <taxon>Eukaryota</taxon>
        <taxon>Viridiplantae</taxon>
        <taxon>Streptophyta</taxon>
        <taxon>Embryophyta</taxon>
        <taxon>Tracheophyta</taxon>
        <taxon>Spermatophyta</taxon>
        <taxon>Magnoliopsida</taxon>
        <taxon>Liliopsida</taxon>
        <taxon>Poales</taxon>
        <taxon>Poaceae</taxon>
        <taxon>PACMAD clade</taxon>
        <taxon>Panicoideae</taxon>
        <taxon>Panicodae</taxon>
        <taxon>Paniceae</taxon>
        <taxon>Melinidinae</taxon>
        <taxon>Urochloa</taxon>
    </lineage>
</organism>
<keyword evidence="17 26" id="KW-0472">Membrane</keyword>
<dbReference type="Gene3D" id="3.30.200.20">
    <property type="entry name" value="Phosphorylase Kinase, domain 1"/>
    <property type="match status" value="1"/>
</dbReference>
<dbReference type="Pfam" id="PF00560">
    <property type="entry name" value="LRR_1"/>
    <property type="match status" value="9"/>
</dbReference>
<evidence type="ECO:0000256" key="26">
    <source>
        <dbReference type="SAM" id="Phobius"/>
    </source>
</evidence>
<evidence type="ECO:0000256" key="18">
    <source>
        <dbReference type="ARBA" id="ARBA00023170"/>
    </source>
</evidence>
<dbReference type="Gene3D" id="3.80.10.10">
    <property type="entry name" value="Ribonuclease Inhibitor"/>
    <property type="match status" value="4"/>
</dbReference>
<dbReference type="FunFam" id="3.80.10.10:FF:000233">
    <property type="entry name" value="Leucine-rich repeat receptor-like protein kinase TDR"/>
    <property type="match status" value="1"/>
</dbReference>
<evidence type="ECO:0000256" key="7">
    <source>
        <dbReference type="ARBA" id="ARBA00022553"/>
    </source>
</evidence>
<evidence type="ECO:0000256" key="16">
    <source>
        <dbReference type="ARBA" id="ARBA00022989"/>
    </source>
</evidence>
<keyword evidence="14" id="KW-0418">Kinase</keyword>
<feature type="domain" description="Protein kinase" evidence="28">
    <location>
        <begin position="734"/>
        <end position="1037"/>
    </location>
</feature>
<evidence type="ECO:0000256" key="20">
    <source>
        <dbReference type="ARBA" id="ARBA00047899"/>
    </source>
</evidence>
<feature type="chain" id="PRO_5044811218" description="Receptor kinase-like protein Xa21" evidence="27">
    <location>
        <begin position="24"/>
        <end position="1046"/>
    </location>
</feature>
<protein>
    <recommendedName>
        <fullName evidence="24">Receptor kinase-like protein Xa21</fullName>
        <ecNumber evidence="4">2.7.11.1</ecNumber>
    </recommendedName>
</protein>
<gene>
    <name evidence="29" type="ORF">URODEC1_LOCUS17147</name>
</gene>
<keyword evidence="15 25" id="KW-0067">ATP-binding</keyword>
<dbReference type="PROSITE" id="PS00108">
    <property type="entry name" value="PROTEIN_KINASE_ST"/>
    <property type="match status" value="1"/>
</dbReference>
<feature type="transmembrane region" description="Helical" evidence="26">
    <location>
        <begin position="678"/>
        <end position="696"/>
    </location>
</feature>
<sequence>MAAPLTCVLIILSSTTLVNVITATGRFDNDEAALLAFKANILVGDHDSGLSSLASWNRSSKYCSWRGVTCSRTHPGRVSVLNLGSTGLHGTISQAIGNLSFLTTLNLSSNKLSGEIPPTISHLRRLKLLYLEDNMLDGTIPANLSYTSLKTVVLFSNQLSGSLPSELGSMLALENLVLDNNSFTGCILPSFANLTSLKILGLSWNKLEGSIPSILGNNAHIKFLSLSNNMLYGMVPRSLYNISSMTTFSVEGNKLHGNLPVDLGSCFPGMKNLYLGGNNFTGPIPHSVTNLSVLEIFNIVSNNINGIVPATIGRSRALSYLGLGYNLLEASRPQDWAFITSLTNCTQLQYLTLNDNQLGGELPNSLGNLSSGLVMLYMTENKFSGSIPPGIGNLASLQVIDLGSNALTGVIPESIGKLTNLYMLALYGNALLGHIPLSIGNLTRLSQFHLFSNSLQGPIPTSIGNLTKLTALDLSSNHLSGFIPKEVLHLPSLSQVLGLSYNSLEGPLPLEVGSLVNLNELALQGNRLSGALPDTIGNCIVMQLFYADDNSFQGNIPTSLKNMKGLTILNLTENKLNGSIPSGLGSISSLQQLHIAHNNLSGPIPEILQNLTSLFMLDVSFNDLQGSVPKEGIFRNLSGLKLSGNPGLCDGIQQLHLHVCAKPSKKSIRKLLSKDLRIIIPAVAVFFAGLMLVVLLRYKKLKVSRRPPILPPLLVDEQLPRIPYHVLFRASDGFSEANIVGKGRYSTVYRATLENESRTVAVKVFNLLQSGSLKSFEIECDALRIVRHRCLIKIITCCSSVDNQGKDFKALVFEYMPNSSLDKWIHPCLQGRPQGSPLSLSQRLDIAVDISDALDYLHNHCEPPIVHCDMKPSNILLTQDMGACVGDFGIARILSQAVSKPLFNSNSSTSIRGTIGYVAPEYGEGLPISISGDVYSFGVVLLEMFTGKGPTDDVFQDALGLHGYAANGLEKDVMEIADPAMLLHELEPYNAVGRRGIPECLFSVIALGISCSKPFPRERMLMKDAATEMQAIRDAYLKCSNCLNVN</sequence>
<evidence type="ECO:0000256" key="6">
    <source>
        <dbReference type="ARBA" id="ARBA00022527"/>
    </source>
</evidence>
<dbReference type="AlphaFoldDB" id="A0ABC8WUI5"/>
<evidence type="ECO:0000313" key="29">
    <source>
        <dbReference type="EMBL" id="CAL4914829.1"/>
    </source>
</evidence>
<name>A0ABC8WUI5_9POAL</name>
<proteinExistence type="inferred from homology"/>
<evidence type="ECO:0000256" key="14">
    <source>
        <dbReference type="ARBA" id="ARBA00022777"/>
    </source>
</evidence>
<evidence type="ECO:0000256" key="8">
    <source>
        <dbReference type="ARBA" id="ARBA00022614"/>
    </source>
</evidence>
<evidence type="ECO:0000256" key="19">
    <source>
        <dbReference type="ARBA" id="ARBA00023180"/>
    </source>
</evidence>
<evidence type="ECO:0000256" key="12">
    <source>
        <dbReference type="ARBA" id="ARBA00022737"/>
    </source>
</evidence>
<comment type="catalytic activity">
    <reaction evidence="21">
        <text>L-seryl-[protein] + ATP = O-phospho-L-seryl-[protein] + ADP + H(+)</text>
        <dbReference type="Rhea" id="RHEA:17989"/>
        <dbReference type="Rhea" id="RHEA-COMP:9863"/>
        <dbReference type="Rhea" id="RHEA-COMP:11604"/>
        <dbReference type="ChEBI" id="CHEBI:15378"/>
        <dbReference type="ChEBI" id="CHEBI:29999"/>
        <dbReference type="ChEBI" id="CHEBI:30616"/>
        <dbReference type="ChEBI" id="CHEBI:83421"/>
        <dbReference type="ChEBI" id="CHEBI:456216"/>
        <dbReference type="EC" id="2.7.11.1"/>
    </reaction>
</comment>
<keyword evidence="9" id="KW-0808">Transferase</keyword>
<dbReference type="SMART" id="SM00220">
    <property type="entry name" value="S_TKc"/>
    <property type="match status" value="1"/>
</dbReference>
<dbReference type="GO" id="GO:0004674">
    <property type="term" value="F:protein serine/threonine kinase activity"/>
    <property type="evidence" value="ECO:0007669"/>
    <property type="project" value="UniProtKB-KW"/>
</dbReference>
<dbReference type="InterPro" id="IPR003591">
    <property type="entry name" value="Leu-rich_rpt_typical-subtyp"/>
</dbReference>
<dbReference type="PANTHER" id="PTHR48056:SF86">
    <property type="entry name" value="PROTEIN KINASE DOMAIN-CONTAINING PROTEIN"/>
    <property type="match status" value="1"/>
</dbReference>
<dbReference type="GO" id="GO:0005789">
    <property type="term" value="C:endoplasmic reticulum membrane"/>
    <property type="evidence" value="ECO:0007669"/>
    <property type="project" value="UniProtKB-SubCell"/>
</dbReference>
<evidence type="ECO:0000256" key="10">
    <source>
        <dbReference type="ARBA" id="ARBA00022692"/>
    </source>
</evidence>
<evidence type="ECO:0000256" key="11">
    <source>
        <dbReference type="ARBA" id="ARBA00022729"/>
    </source>
</evidence>
<dbReference type="InterPro" id="IPR017441">
    <property type="entry name" value="Protein_kinase_ATP_BS"/>
</dbReference>
<dbReference type="SUPFAM" id="SSF56112">
    <property type="entry name" value="Protein kinase-like (PK-like)"/>
    <property type="match status" value="1"/>
</dbReference>
<dbReference type="EMBL" id="OZ075123">
    <property type="protein sequence ID" value="CAL4914829.1"/>
    <property type="molecule type" value="Genomic_DNA"/>
</dbReference>
<dbReference type="Proteomes" id="UP001497457">
    <property type="component" value="Chromosome 13rd"/>
</dbReference>
<evidence type="ECO:0000259" key="28">
    <source>
        <dbReference type="PROSITE" id="PS50011"/>
    </source>
</evidence>